<name>A0A8S9NMN5_BRACR</name>
<protein>
    <submittedName>
        <fullName evidence="1">Uncharacterized protein</fullName>
    </submittedName>
</protein>
<dbReference type="AlphaFoldDB" id="A0A8S9NMN5"/>
<dbReference type="Proteomes" id="UP000712600">
    <property type="component" value="Unassembled WGS sequence"/>
</dbReference>
<gene>
    <name evidence="1" type="ORF">F2Q69_00042436</name>
</gene>
<organism evidence="1 2">
    <name type="scientific">Brassica cretica</name>
    <name type="common">Mustard</name>
    <dbReference type="NCBI Taxonomy" id="69181"/>
    <lineage>
        <taxon>Eukaryota</taxon>
        <taxon>Viridiplantae</taxon>
        <taxon>Streptophyta</taxon>
        <taxon>Embryophyta</taxon>
        <taxon>Tracheophyta</taxon>
        <taxon>Spermatophyta</taxon>
        <taxon>Magnoliopsida</taxon>
        <taxon>eudicotyledons</taxon>
        <taxon>Gunneridae</taxon>
        <taxon>Pentapetalae</taxon>
        <taxon>rosids</taxon>
        <taxon>malvids</taxon>
        <taxon>Brassicales</taxon>
        <taxon>Brassicaceae</taxon>
        <taxon>Brassiceae</taxon>
        <taxon>Brassica</taxon>
    </lineage>
</organism>
<evidence type="ECO:0000313" key="1">
    <source>
        <dbReference type="EMBL" id="KAF3502888.1"/>
    </source>
</evidence>
<reference evidence="1" key="1">
    <citation type="submission" date="2019-12" db="EMBL/GenBank/DDBJ databases">
        <title>Genome sequencing and annotation of Brassica cretica.</title>
        <authorList>
            <person name="Studholme D.J."/>
            <person name="Sarris P."/>
        </authorList>
    </citation>
    <scope>NUCLEOTIDE SEQUENCE</scope>
    <source>
        <strain evidence="1">PFS-109/04</strain>
        <tissue evidence="1">Leaf</tissue>
    </source>
</reference>
<evidence type="ECO:0000313" key="2">
    <source>
        <dbReference type="Proteomes" id="UP000712600"/>
    </source>
</evidence>
<proteinExistence type="predicted"/>
<comment type="caution">
    <text evidence="1">The sequence shown here is derived from an EMBL/GenBank/DDBJ whole genome shotgun (WGS) entry which is preliminary data.</text>
</comment>
<accession>A0A8S9NMN5</accession>
<dbReference type="EMBL" id="QGKX02001621">
    <property type="protein sequence ID" value="KAF3502888.1"/>
    <property type="molecule type" value="Genomic_DNA"/>
</dbReference>
<sequence length="88" mass="9973">MGLRWKRNRLCRMGMISRLILTMSFRALRMGRRRRRCRTRLMILGEEDSVIANGAAMEAGAGDAEKKVGSRKQLFVSTARGAANKKFV</sequence>